<dbReference type="GO" id="GO:0008233">
    <property type="term" value="F:peptidase activity"/>
    <property type="evidence" value="ECO:0007669"/>
    <property type="project" value="UniProtKB-KW"/>
</dbReference>
<dbReference type="AlphaFoldDB" id="A0A7D3Y9C0"/>
<dbReference type="RefSeq" id="WP_173221673.1">
    <property type="nucleotide sequence ID" value="NZ_CP048104.1"/>
</dbReference>
<organism evidence="2 3">
    <name type="scientific">Kroppenstedtia pulmonis</name>
    <dbReference type="NCBI Taxonomy" id="1380685"/>
    <lineage>
        <taxon>Bacteria</taxon>
        <taxon>Bacillati</taxon>
        <taxon>Bacillota</taxon>
        <taxon>Bacilli</taxon>
        <taxon>Bacillales</taxon>
        <taxon>Thermoactinomycetaceae</taxon>
        <taxon>Kroppenstedtia</taxon>
    </lineage>
</organism>
<name>A0A7D3Y9C0_9BACL</name>
<keyword evidence="3" id="KW-1185">Reference proteome</keyword>
<accession>A0A7D3Y9C0</accession>
<evidence type="ECO:0000313" key="2">
    <source>
        <dbReference type="EMBL" id="QKG84201.1"/>
    </source>
</evidence>
<keyword evidence="2" id="KW-0378">Hydrolase</keyword>
<dbReference type="GO" id="GO:0006508">
    <property type="term" value="P:proteolysis"/>
    <property type="evidence" value="ECO:0007669"/>
    <property type="project" value="UniProtKB-KW"/>
</dbReference>
<sequence>MKDHINVLEEKEQGNLPGEIRTWVEQMKGEKGVHQRRYRGATYLLVTSGVKPHPGYQLHWVERRKEKQTVDVVVREEKPAPDQLYPQVLNCPYLLFQVEGITPRIIDAETGELFTGNIKTQ</sequence>
<keyword evidence="2" id="KW-0645">Protease</keyword>
<feature type="domain" description="PrcB C-terminal" evidence="1">
    <location>
        <begin position="42"/>
        <end position="98"/>
    </location>
</feature>
<evidence type="ECO:0000259" key="1">
    <source>
        <dbReference type="Pfam" id="PF14343"/>
    </source>
</evidence>
<dbReference type="Proteomes" id="UP000503088">
    <property type="component" value="Chromosome"/>
</dbReference>
<evidence type="ECO:0000313" key="3">
    <source>
        <dbReference type="Proteomes" id="UP000503088"/>
    </source>
</evidence>
<dbReference type="EMBL" id="CP048104">
    <property type="protein sequence ID" value="QKG84201.1"/>
    <property type="molecule type" value="Genomic_DNA"/>
</dbReference>
<dbReference type="Pfam" id="PF14343">
    <property type="entry name" value="PrcB_C"/>
    <property type="match status" value="1"/>
</dbReference>
<dbReference type="InterPro" id="IPR025748">
    <property type="entry name" value="PrcB_C_dom"/>
</dbReference>
<gene>
    <name evidence="2" type="ORF">GXN76_06745</name>
</gene>
<protein>
    <submittedName>
        <fullName evidence="2">Protease complex subunit PrcB family protein</fullName>
    </submittedName>
</protein>
<proteinExistence type="predicted"/>
<dbReference type="KEGG" id="kpul:GXN76_06745"/>
<reference evidence="2 3" key="1">
    <citation type="submission" date="2020-01" db="EMBL/GenBank/DDBJ databases">
        <authorList>
            <person name="Gulvik C.A."/>
            <person name="Batra D.G."/>
        </authorList>
    </citation>
    <scope>NUCLEOTIDE SEQUENCE [LARGE SCALE GENOMIC DNA]</scope>
    <source>
        <strain evidence="2 3">W9323</strain>
    </source>
</reference>